<sequence>MSIKNKFAQMFGKKQSTNKLGVSMTKQGIAYCHIAGQSVQDVQRLNLVDGDFKKTLHVLSSSLGLSGDCRIVLAPTQYHIVQIDRPNVSDEEMNQALKWQIKELVNIAPDDMIVDYFDGPQLSGGAQKLNVVCASKTELAGFVTELHDQDIEISMISTEEFAFANLLSLQDDAHLLLVQQPNEELIILIVKNGQVFFHRRLRGFSELAQKSQDELSFGMVDSISLEIQRSTDYFERQLKQAPIKTIKVLIPNDNESFIARKLSENTNVAVELFEMPEGFENYREFAVTLGLMTQHDDLSQVEQGETV</sequence>
<dbReference type="EMBL" id="BSSV01000001">
    <property type="protein sequence ID" value="GLX84208.1"/>
    <property type="molecule type" value="Genomic_DNA"/>
</dbReference>
<gene>
    <name evidence="1" type="ORF">tloyanaT_04600</name>
</gene>
<dbReference type="Gene3D" id="3.30.420.380">
    <property type="match status" value="1"/>
</dbReference>
<dbReference type="Proteomes" id="UP001157134">
    <property type="component" value="Unassembled WGS sequence"/>
</dbReference>
<evidence type="ECO:0000313" key="1">
    <source>
        <dbReference type="EMBL" id="GLX84208.1"/>
    </source>
</evidence>
<evidence type="ECO:0000313" key="2">
    <source>
        <dbReference type="Proteomes" id="UP001157134"/>
    </source>
</evidence>
<keyword evidence="2" id="KW-1185">Reference proteome</keyword>
<name>A0ABQ6H7U1_9GAMM</name>
<comment type="caution">
    <text evidence="1">The sequence shown here is derived from an EMBL/GenBank/DDBJ whole genome shotgun (WGS) entry which is preliminary data.</text>
</comment>
<organism evidence="1 2">
    <name type="scientific">Thalassotalea loyana</name>
    <dbReference type="NCBI Taxonomy" id="280483"/>
    <lineage>
        <taxon>Bacteria</taxon>
        <taxon>Pseudomonadati</taxon>
        <taxon>Pseudomonadota</taxon>
        <taxon>Gammaproteobacteria</taxon>
        <taxon>Alteromonadales</taxon>
        <taxon>Colwelliaceae</taxon>
        <taxon>Thalassotalea</taxon>
    </lineage>
</organism>
<protein>
    <recommendedName>
        <fullName evidence="3">MSHA biogenesis protein MshI</fullName>
    </recommendedName>
</protein>
<proteinExistence type="predicted"/>
<dbReference type="SUPFAM" id="SSF53067">
    <property type="entry name" value="Actin-like ATPase domain"/>
    <property type="match status" value="1"/>
</dbReference>
<accession>A0ABQ6H7U1</accession>
<evidence type="ECO:0008006" key="3">
    <source>
        <dbReference type="Google" id="ProtNLM"/>
    </source>
</evidence>
<dbReference type="InterPro" id="IPR043129">
    <property type="entry name" value="ATPase_NBD"/>
</dbReference>
<reference evidence="1 2" key="1">
    <citation type="submission" date="2023-03" db="EMBL/GenBank/DDBJ databases">
        <title>Thalassotalea loyana LMG 22536T draft genome sequence.</title>
        <authorList>
            <person name="Sawabe T."/>
        </authorList>
    </citation>
    <scope>NUCLEOTIDE SEQUENCE [LARGE SCALE GENOMIC DNA]</scope>
    <source>
        <strain evidence="1 2">LMG 22536</strain>
    </source>
</reference>